<evidence type="ECO:0000313" key="2">
    <source>
        <dbReference type="EMBL" id="RKP19500.1"/>
    </source>
</evidence>
<dbReference type="SUPFAM" id="SSF49777">
    <property type="entry name" value="PEBP-like"/>
    <property type="match status" value="1"/>
</dbReference>
<dbReference type="OrthoDB" id="2153661at2759"/>
<dbReference type="Proteomes" id="UP000281549">
    <property type="component" value="Unassembled WGS sequence"/>
</dbReference>
<organism evidence="1 3">
    <name type="scientific">Rozella allomycis (strain CSF55)</name>
    <dbReference type="NCBI Taxonomy" id="988480"/>
    <lineage>
        <taxon>Eukaryota</taxon>
        <taxon>Fungi</taxon>
        <taxon>Fungi incertae sedis</taxon>
        <taxon>Cryptomycota</taxon>
        <taxon>Cryptomycota incertae sedis</taxon>
        <taxon>Rozella</taxon>
    </lineage>
</organism>
<evidence type="ECO:0008006" key="5">
    <source>
        <dbReference type="Google" id="ProtNLM"/>
    </source>
</evidence>
<protein>
    <recommendedName>
        <fullName evidence="5">PEBP-like protein</fullName>
    </recommendedName>
</protein>
<dbReference type="AlphaFoldDB" id="A0A075AUN4"/>
<evidence type="ECO:0000313" key="1">
    <source>
        <dbReference type="EMBL" id="EPZ32234.1"/>
    </source>
</evidence>
<reference evidence="2" key="3">
    <citation type="submission" date="2018-08" db="EMBL/GenBank/DDBJ databases">
        <title>Leveraging single-cell genomics to expand the Fungal Tree of Life.</title>
        <authorList>
            <consortium name="DOE Joint Genome Institute"/>
            <person name="Ahrendt S.R."/>
            <person name="Quandt C.A."/>
            <person name="Ciobanu D."/>
            <person name="Clum A."/>
            <person name="Salamov A."/>
            <person name="Andreopoulos B."/>
            <person name="Cheng J.-F."/>
            <person name="Woyke T."/>
            <person name="Pelin A."/>
            <person name="Henrissat B."/>
            <person name="Reynolds N."/>
            <person name="Benny G.L."/>
            <person name="Smith M.E."/>
            <person name="James T.Y."/>
            <person name="Grigoriev I.V."/>
        </authorList>
    </citation>
    <scope>NUCLEOTIDE SEQUENCE</scope>
    <source>
        <strain evidence="2">CSF55</strain>
    </source>
</reference>
<dbReference type="EMBL" id="ML005212">
    <property type="protein sequence ID" value="RKP19500.1"/>
    <property type="molecule type" value="Genomic_DNA"/>
</dbReference>
<dbReference type="HOGENOM" id="CLU_834591_0_0_1"/>
<dbReference type="Proteomes" id="UP000030755">
    <property type="component" value="Unassembled WGS sequence"/>
</dbReference>
<sequence>MTKFPLNSVKLMNLYAKYANRTFRQIENIKLTRNATILDTFNEFAKIYKYNRLGLLNEIEKTDIDEEQDIKKQCIIDLKNEIMVLEKGKLIEIPFLKDLSNEKWTFNHGNFLREGIIPKILALDTIPTINFSVSYGKETSLVSRKGNLILPDQTIEEPVYKAHVSKDDSENLLSILAIDLAPVADSPIVLNELPHDSVFDYIPPHPFRGSLFHRIMFLLLKQESKLDVNELKSLKFNQVSDPEDVLLNSLEYEPLLAPRFISKTMDFVNKNQLKIVGFQWHRTHWIKPVKEICEKIGIKERFFGEYTGVYREIIENPTERFVPPKREAINSLS</sequence>
<dbReference type="Gene3D" id="3.90.280.10">
    <property type="entry name" value="PEBP-like"/>
    <property type="match status" value="1"/>
</dbReference>
<name>A0A075AUN4_ROZAC</name>
<evidence type="ECO:0000313" key="4">
    <source>
        <dbReference type="Proteomes" id="UP000281549"/>
    </source>
</evidence>
<accession>A0A075AUN4</accession>
<reference evidence="4" key="2">
    <citation type="journal article" date="2018" name="Nat. Microbiol.">
        <title>Leveraging single-cell genomics to expand the fungal tree of life.</title>
        <authorList>
            <person name="Ahrendt S.R."/>
            <person name="Quandt C.A."/>
            <person name="Ciobanu D."/>
            <person name="Clum A."/>
            <person name="Salamov A."/>
            <person name="Andreopoulos B."/>
            <person name="Cheng J.F."/>
            <person name="Woyke T."/>
            <person name="Pelin A."/>
            <person name="Henrissat B."/>
            <person name="Reynolds N.K."/>
            <person name="Benny G.L."/>
            <person name="Smith M.E."/>
            <person name="James T.Y."/>
            <person name="Grigoriev I.V."/>
        </authorList>
    </citation>
    <scope>NUCLEOTIDE SEQUENCE [LARGE SCALE GENOMIC DNA]</scope>
    <source>
        <strain evidence="4">CSF55</strain>
    </source>
</reference>
<keyword evidence="3" id="KW-1185">Reference proteome</keyword>
<proteinExistence type="predicted"/>
<gene>
    <name evidence="1" type="ORF">O9G_002586</name>
    <name evidence="2" type="ORF">ROZALSC1DRAFT_28912</name>
</gene>
<reference evidence="1 3" key="1">
    <citation type="journal article" date="2013" name="Curr. Biol.">
        <title>Shared signatures of parasitism and phylogenomics unite Cryptomycota and microsporidia.</title>
        <authorList>
            <person name="James T.Y."/>
            <person name="Pelin A."/>
            <person name="Bonen L."/>
            <person name="Ahrendt S."/>
            <person name="Sain D."/>
            <person name="Corradi N."/>
            <person name="Stajich J.E."/>
        </authorList>
    </citation>
    <scope>NUCLEOTIDE SEQUENCE [LARGE SCALE GENOMIC DNA]</scope>
    <source>
        <strain evidence="1 3">CSF55</strain>
        <strain evidence="1 3">CSF55</strain>
    </source>
</reference>
<dbReference type="EMBL" id="KE561167">
    <property type="protein sequence ID" value="EPZ32234.1"/>
    <property type="molecule type" value="Genomic_DNA"/>
</dbReference>
<dbReference type="InterPro" id="IPR036610">
    <property type="entry name" value="PEBP-like_sf"/>
</dbReference>
<evidence type="ECO:0000313" key="3">
    <source>
        <dbReference type="Proteomes" id="UP000030755"/>
    </source>
</evidence>